<evidence type="ECO:0000256" key="2">
    <source>
        <dbReference type="ARBA" id="ARBA00022490"/>
    </source>
</evidence>
<comment type="subunit">
    <text evidence="7">Homodimer.</text>
</comment>
<evidence type="ECO:0000259" key="8">
    <source>
        <dbReference type="SMART" id="SM00968"/>
    </source>
</evidence>
<dbReference type="GO" id="GO:0006260">
    <property type="term" value="P:DNA replication"/>
    <property type="evidence" value="ECO:0007669"/>
    <property type="project" value="UniProtKB-UniRule"/>
</dbReference>
<dbReference type="InterPro" id="IPR027417">
    <property type="entry name" value="P-loop_NTPase"/>
</dbReference>
<dbReference type="KEGG" id="msar:MSAR_48320"/>
<keyword evidence="5 7" id="KW-0175">Coiled coil</keyword>
<keyword evidence="2 7" id="KW-0963">Cytoplasm</keyword>
<dbReference type="InterPro" id="IPR024704">
    <property type="entry name" value="SMC"/>
</dbReference>
<keyword evidence="6 7" id="KW-0238">DNA-binding</keyword>
<sequence>MYLKSLTLKGFKSFASPTTLRFEPGITCVVGPNGSGKSNVVDALAWVMGEQGAKTLRGGKMEDVIFAGTSSRAPLGRAEVTLTIDNSDNALPIEYAEVSITRRMFRDGAGEYEINGSGCRLMDVQELLSDSGIGREMHVIVGQGRLSQILESRPEDRRAFIEEAAGVLKHRKRKEKAVRKLDSMAANLARLTDLTTELRRQLKPLGRQAEMARRAQTIQADLRDARLRLAADDLVVRRAEFAGADNTETMLRREHDEAATRLVVATEALTAHEAAVATLSERTDAAQQAWFRLSALAERVSATVRIASERAQYLDAEPAAGTGPDPDALEAEADEVAARERELLAELAEAQSRLEVARAELGERERAATEAERAHMAAVRAEADRREGLARLSGQVDTLRARVESIDDGVARLTTAIEEAGARTEHARAEFETVQGRVGELDQGEVGLDEQHDRSITALRLADERVAELQSAERAAERQVASLRARIDALSVGLERKDGSAWLTQNHSGAGLFGTIAKLVRVRSGYEGALATVLGAAADAVAADDSSAARSAVRALKDADGGRAAIVLGDWPITARPAGALPDGVTWALDLIEAPQRLQGAMTAMLSDVAVVGDLGAALDLVSARPTLRAVTRDGDLVGAGWVSGGSDRKPSTLEIAGEIDKARTELAASETLVDELSAALTGALAEQGNRQEAAEEALAALNESDAAISAIYEQLGRLGQEARAAEEEWRRQLAQRGELEASRLQTVQELTELENRLATAQDDQTAVDDEPVDRQYMQAAAEEARAVEVEVRLAVRTAEERANAVRGRADSLRRAAVAEREARVRAQRARAAREHAAAVAAAVADSGRRVAERLAGVVAAASRRRDSLAAERQERAAAMTAAREEVTALNSRITALTDSLHRDEVAKAQAAMRIEQLEGMVLEQFGMTADDLIAEYGPDVSLPPSELEMAEYEQAKERGEQVTAPAPMVFDRPTQERRAKRAERELAELGRVNPLALEEFAALEERYNFLATQLEDVKAARKDLLDVISDVDARILQVFAEAYADVEREFEQVFSALFPGGEGRLLLTDPNDLLTTGVEVEARPPGKKVKRLSLLSGGEKSLTAVAMLVAIFRARPSPFYVMDEVEAALDDVNLRRLIGLFEQLRSQSQLIVITHQKPTMEIADALYGVTMQGDGITTVISQRMRGEELVSASGG</sequence>
<dbReference type="CDD" id="cd03278">
    <property type="entry name" value="ABC_SMC_barmotin"/>
    <property type="match status" value="2"/>
</dbReference>
<feature type="coiled-coil region" evidence="7">
    <location>
        <begin position="333"/>
        <end position="374"/>
    </location>
</feature>
<dbReference type="FunFam" id="3.40.50.300:FF:000901">
    <property type="entry name" value="Chromosome partition protein Smc"/>
    <property type="match status" value="1"/>
</dbReference>
<dbReference type="SUPFAM" id="SSF52540">
    <property type="entry name" value="P-loop containing nucleoside triphosphate hydrolases"/>
    <property type="match status" value="1"/>
</dbReference>
<dbReference type="Gene3D" id="1.20.1060.20">
    <property type="match status" value="1"/>
</dbReference>
<keyword evidence="10" id="KW-1185">Reference proteome</keyword>
<keyword evidence="4 7" id="KW-0067">ATP-binding</keyword>
<proteinExistence type="inferred from homology"/>
<dbReference type="NCBIfam" id="TIGR02168">
    <property type="entry name" value="SMC_prok_B"/>
    <property type="match status" value="1"/>
</dbReference>
<dbReference type="InterPro" id="IPR036277">
    <property type="entry name" value="SMC_hinge_sf"/>
</dbReference>
<dbReference type="GO" id="GO:0007059">
    <property type="term" value="P:chromosome segregation"/>
    <property type="evidence" value="ECO:0007669"/>
    <property type="project" value="UniProtKB-UniRule"/>
</dbReference>
<dbReference type="InterPro" id="IPR003395">
    <property type="entry name" value="RecF/RecN/SMC_N"/>
</dbReference>
<dbReference type="Pfam" id="PF06470">
    <property type="entry name" value="SMC_hinge"/>
    <property type="match status" value="1"/>
</dbReference>
<dbReference type="GO" id="GO:0005694">
    <property type="term" value="C:chromosome"/>
    <property type="evidence" value="ECO:0007669"/>
    <property type="project" value="InterPro"/>
</dbReference>
<evidence type="ECO:0000256" key="3">
    <source>
        <dbReference type="ARBA" id="ARBA00022741"/>
    </source>
</evidence>
<keyword evidence="3 7" id="KW-0547">Nucleotide-binding</keyword>
<dbReference type="InterPro" id="IPR011890">
    <property type="entry name" value="SMC_prok"/>
</dbReference>
<dbReference type="InterPro" id="IPR010935">
    <property type="entry name" value="SMC_hinge"/>
</dbReference>
<dbReference type="GO" id="GO:0005737">
    <property type="term" value="C:cytoplasm"/>
    <property type="evidence" value="ECO:0007669"/>
    <property type="project" value="UniProtKB-SubCell"/>
</dbReference>
<dbReference type="PANTHER" id="PTHR43977">
    <property type="entry name" value="STRUCTURAL MAINTENANCE OF CHROMOSOMES PROTEIN 3"/>
    <property type="match status" value="1"/>
</dbReference>
<dbReference type="HAMAP" id="MF_01894">
    <property type="entry name" value="Smc_prok"/>
    <property type="match status" value="1"/>
</dbReference>
<feature type="coiled-coil region" evidence="7">
    <location>
        <begin position="660"/>
        <end position="771"/>
    </location>
</feature>
<feature type="domain" description="SMC hinge" evidence="8">
    <location>
        <begin position="510"/>
        <end position="622"/>
    </location>
</feature>
<evidence type="ECO:0000256" key="4">
    <source>
        <dbReference type="ARBA" id="ARBA00022840"/>
    </source>
</evidence>
<comment type="function">
    <text evidence="7">Required for chromosome condensation and partitioning.</text>
</comment>
<dbReference type="Proteomes" id="UP000466445">
    <property type="component" value="Chromosome"/>
</dbReference>
<dbReference type="FunFam" id="3.40.50.300:FF:000984">
    <property type="entry name" value="Chromosome partition protein Smc"/>
    <property type="match status" value="1"/>
</dbReference>
<dbReference type="Gene3D" id="3.40.50.300">
    <property type="entry name" value="P-loop containing nucleotide triphosphate hydrolases"/>
    <property type="match status" value="2"/>
</dbReference>
<feature type="binding site" evidence="7">
    <location>
        <begin position="32"/>
        <end position="39"/>
    </location>
    <ligand>
        <name>ATP</name>
        <dbReference type="ChEBI" id="CHEBI:30616"/>
    </ligand>
</feature>
<dbReference type="EMBL" id="AP022595">
    <property type="protein sequence ID" value="BBY61696.1"/>
    <property type="molecule type" value="Genomic_DNA"/>
</dbReference>
<organism evidence="9 10">
    <name type="scientific">Mycolicibacterium sarraceniae</name>
    <dbReference type="NCBI Taxonomy" id="1534348"/>
    <lineage>
        <taxon>Bacteria</taxon>
        <taxon>Bacillati</taxon>
        <taxon>Actinomycetota</taxon>
        <taxon>Actinomycetes</taxon>
        <taxon>Mycobacteriales</taxon>
        <taxon>Mycobacteriaceae</taxon>
        <taxon>Mycolicibacterium</taxon>
    </lineage>
</organism>
<name>A0A7I7T0U6_9MYCO</name>
<reference evidence="9 10" key="1">
    <citation type="journal article" date="2019" name="Emerg. Microbes Infect.">
        <title>Comprehensive subspecies identification of 175 nontuberculous mycobacteria species based on 7547 genomic profiles.</title>
        <authorList>
            <person name="Matsumoto Y."/>
            <person name="Kinjo T."/>
            <person name="Motooka D."/>
            <person name="Nabeya D."/>
            <person name="Jung N."/>
            <person name="Uechi K."/>
            <person name="Horii T."/>
            <person name="Iida T."/>
            <person name="Fujita J."/>
            <person name="Nakamura S."/>
        </authorList>
    </citation>
    <scope>NUCLEOTIDE SEQUENCE [LARGE SCALE GENOMIC DNA]</scope>
    <source>
        <strain evidence="9 10">JCM 30395</strain>
    </source>
</reference>
<dbReference type="PIRSF" id="PIRSF005719">
    <property type="entry name" value="SMC"/>
    <property type="match status" value="1"/>
</dbReference>
<evidence type="ECO:0000313" key="9">
    <source>
        <dbReference type="EMBL" id="BBY61696.1"/>
    </source>
</evidence>
<protein>
    <recommendedName>
        <fullName evidence="7">Chromosome partition protein Smc</fullName>
    </recommendedName>
</protein>
<dbReference type="RefSeq" id="WP_163701307.1">
    <property type="nucleotide sequence ID" value="NZ_AP022595.1"/>
</dbReference>
<evidence type="ECO:0000256" key="7">
    <source>
        <dbReference type="HAMAP-Rule" id="MF_01894"/>
    </source>
</evidence>
<comment type="similarity">
    <text evidence="7">Belongs to the SMC family.</text>
</comment>
<dbReference type="GO" id="GO:0007062">
    <property type="term" value="P:sister chromatid cohesion"/>
    <property type="evidence" value="ECO:0007669"/>
    <property type="project" value="InterPro"/>
</dbReference>
<evidence type="ECO:0000256" key="5">
    <source>
        <dbReference type="ARBA" id="ARBA00023054"/>
    </source>
</evidence>
<dbReference type="GO" id="GO:0005524">
    <property type="term" value="F:ATP binding"/>
    <property type="evidence" value="ECO:0007669"/>
    <property type="project" value="UniProtKB-UniRule"/>
</dbReference>
<gene>
    <name evidence="7 9" type="primary">smc</name>
    <name evidence="9" type="ORF">MSAR_48320</name>
</gene>
<dbReference type="AlphaFoldDB" id="A0A7I7T0U6"/>
<evidence type="ECO:0000256" key="1">
    <source>
        <dbReference type="ARBA" id="ARBA00004496"/>
    </source>
</evidence>
<dbReference type="GO" id="GO:0030261">
    <property type="term" value="P:chromosome condensation"/>
    <property type="evidence" value="ECO:0007669"/>
    <property type="project" value="InterPro"/>
</dbReference>
<dbReference type="GO" id="GO:0003677">
    <property type="term" value="F:DNA binding"/>
    <property type="evidence" value="ECO:0007669"/>
    <property type="project" value="UniProtKB-UniRule"/>
</dbReference>
<evidence type="ECO:0000256" key="6">
    <source>
        <dbReference type="ARBA" id="ARBA00023125"/>
    </source>
</evidence>
<comment type="subcellular location">
    <subcellularLocation>
        <location evidence="1 7">Cytoplasm</location>
    </subcellularLocation>
</comment>
<dbReference type="SUPFAM" id="SSF75553">
    <property type="entry name" value="Smc hinge domain"/>
    <property type="match status" value="1"/>
</dbReference>
<dbReference type="Pfam" id="PF02463">
    <property type="entry name" value="SMC_N"/>
    <property type="match status" value="1"/>
</dbReference>
<dbReference type="Gene3D" id="3.30.70.1620">
    <property type="match status" value="1"/>
</dbReference>
<dbReference type="SMART" id="SM00968">
    <property type="entry name" value="SMC_hinge"/>
    <property type="match status" value="1"/>
</dbReference>
<comment type="domain">
    <text evidence="7">Contains large globular domains required for ATP hydrolysis at each terminus and a third globular domain forming a flexible hinge near the middle of the molecule. These domains are separated by coiled-coil structures.</text>
</comment>
<feature type="coiled-coil region" evidence="7">
    <location>
        <begin position="459"/>
        <end position="486"/>
    </location>
</feature>
<accession>A0A7I7T0U6</accession>
<evidence type="ECO:0000313" key="10">
    <source>
        <dbReference type="Proteomes" id="UP000466445"/>
    </source>
</evidence>
<dbReference type="GO" id="GO:0016887">
    <property type="term" value="F:ATP hydrolysis activity"/>
    <property type="evidence" value="ECO:0007669"/>
    <property type="project" value="InterPro"/>
</dbReference>